<dbReference type="eggNOG" id="ENOG50341BP">
    <property type="taxonomic scope" value="Bacteria"/>
</dbReference>
<proteinExistence type="predicted"/>
<reference evidence="2 3" key="1">
    <citation type="journal article" date="2009" name="J. Bacteriol.">
        <title>Complete and draft genome sequences of six members of the Aquificales.</title>
        <authorList>
            <person name="Reysenbach A.L."/>
            <person name="Hamamura N."/>
            <person name="Podar M."/>
            <person name="Griffiths E."/>
            <person name="Ferreira S."/>
            <person name="Hochstein R."/>
            <person name="Heidelberg J."/>
            <person name="Johnson J."/>
            <person name="Mead D."/>
            <person name="Pohorille A."/>
            <person name="Sarmiento M."/>
            <person name="Schweighofer K."/>
            <person name="Seshadri R."/>
            <person name="Voytek M.A."/>
        </authorList>
    </citation>
    <scope>NUCLEOTIDE SEQUENCE [LARGE SCALE GENOMIC DNA]</scope>
    <source>
        <strain evidence="3">DSM 14350 / EX-H1</strain>
    </source>
</reference>
<dbReference type="Proteomes" id="UP000001366">
    <property type="component" value="Chromosome"/>
</dbReference>
<protein>
    <submittedName>
        <fullName evidence="2">Prepilin-type N-cleavage/methylation domain protein</fullName>
    </submittedName>
</protein>
<keyword evidence="1" id="KW-0472">Membrane</keyword>
<dbReference type="RefSeq" id="WP_012675471.1">
    <property type="nucleotide sequence ID" value="NC_012440.1"/>
</dbReference>
<evidence type="ECO:0000313" key="2">
    <source>
        <dbReference type="EMBL" id="ACO03232.1"/>
    </source>
</evidence>
<dbReference type="HOGENOM" id="CLU_1531152_0_0_0"/>
<feature type="transmembrane region" description="Helical" evidence="1">
    <location>
        <begin position="12"/>
        <end position="31"/>
    </location>
</feature>
<dbReference type="STRING" id="123214.PERMA_0816"/>
<name>C0QPK7_PERMH</name>
<dbReference type="EMBL" id="CP001230">
    <property type="protein sequence ID" value="ACO03232.1"/>
    <property type="molecule type" value="Genomic_DNA"/>
</dbReference>
<keyword evidence="1" id="KW-1133">Transmembrane helix</keyword>
<organism evidence="2 3">
    <name type="scientific">Persephonella marina (strain DSM 14350 / EX-H1)</name>
    <dbReference type="NCBI Taxonomy" id="123214"/>
    <lineage>
        <taxon>Bacteria</taxon>
        <taxon>Pseudomonadati</taxon>
        <taxon>Aquificota</taxon>
        <taxon>Aquificia</taxon>
        <taxon>Aquificales</taxon>
        <taxon>Hydrogenothermaceae</taxon>
        <taxon>Persephonella</taxon>
    </lineage>
</organism>
<dbReference type="Pfam" id="PF07963">
    <property type="entry name" value="N_methyl"/>
    <property type="match status" value="1"/>
</dbReference>
<evidence type="ECO:0000313" key="3">
    <source>
        <dbReference type="Proteomes" id="UP000001366"/>
    </source>
</evidence>
<dbReference type="AlphaFoldDB" id="C0QPK7"/>
<gene>
    <name evidence="2" type="ordered locus">PERMA_0816</name>
</gene>
<keyword evidence="3" id="KW-1185">Reference proteome</keyword>
<sequence>MRDKRGFTLLEVLLVLTLILLVFGVVGFSYISNVRDSMDLTSRISKYTQYLSVTNQLSKQIFARFEKKEQNFLLDRDRISFYTLYPLFYSGAVRAEYRIKKTEEGRYILVYEEFPYIDGKLGWDGIKKITIGNFKKISFFAVDKGKIYENFRGKSFPDIIKIIIDDQTFYITAGR</sequence>
<dbReference type="KEGG" id="pmx:PERMA_0816"/>
<accession>C0QPK7</accession>
<evidence type="ECO:0000256" key="1">
    <source>
        <dbReference type="SAM" id="Phobius"/>
    </source>
</evidence>
<keyword evidence="1" id="KW-0812">Transmembrane</keyword>
<dbReference type="PROSITE" id="PS00409">
    <property type="entry name" value="PROKAR_NTER_METHYL"/>
    <property type="match status" value="1"/>
</dbReference>
<dbReference type="InterPro" id="IPR012902">
    <property type="entry name" value="N_methyl_site"/>
</dbReference>
<dbReference type="NCBIfam" id="TIGR02532">
    <property type="entry name" value="IV_pilin_GFxxxE"/>
    <property type="match status" value="1"/>
</dbReference>
<dbReference type="PaxDb" id="123214-PERMA_0816"/>
<dbReference type="OrthoDB" id="14120at2"/>